<feature type="transmembrane region" description="Helical" evidence="8">
    <location>
        <begin position="83"/>
        <end position="107"/>
    </location>
</feature>
<feature type="transmembrane region" description="Helical" evidence="8">
    <location>
        <begin position="309"/>
        <end position="332"/>
    </location>
</feature>
<keyword evidence="6 8" id="KW-0472">Membrane</keyword>
<feature type="transmembrane region" description="Helical" evidence="8">
    <location>
        <begin position="59"/>
        <end position="77"/>
    </location>
</feature>
<dbReference type="PANTHER" id="PTHR43045:SF1">
    <property type="entry name" value="SHIKIMATE TRANSPORTER"/>
    <property type="match status" value="1"/>
</dbReference>
<keyword evidence="11" id="KW-1185">Reference proteome</keyword>
<dbReference type="InterPro" id="IPR020846">
    <property type="entry name" value="MFS_dom"/>
</dbReference>
<evidence type="ECO:0000256" key="7">
    <source>
        <dbReference type="SAM" id="MobiDB-lite"/>
    </source>
</evidence>
<feature type="transmembrane region" description="Helical" evidence="8">
    <location>
        <begin position="119"/>
        <end position="137"/>
    </location>
</feature>
<dbReference type="RefSeq" id="WP_200503298.1">
    <property type="nucleotide sequence ID" value="NZ_JAEDAJ010000009.1"/>
</dbReference>
<reference evidence="10 11" key="1">
    <citation type="submission" date="2020-12" db="EMBL/GenBank/DDBJ databases">
        <title>Brachybacterium sp. MASK1Z-5, whole genome shotgun sequence.</title>
        <authorList>
            <person name="Tuo L."/>
        </authorList>
    </citation>
    <scope>NUCLEOTIDE SEQUENCE [LARGE SCALE GENOMIC DNA]</scope>
    <source>
        <strain evidence="10 11">MASK1Z-5</strain>
    </source>
</reference>
<dbReference type="Gene3D" id="1.20.1250.20">
    <property type="entry name" value="MFS general substrate transporter like domains"/>
    <property type="match status" value="2"/>
</dbReference>
<keyword evidence="5 8" id="KW-1133">Transmembrane helix</keyword>
<dbReference type="SUPFAM" id="SSF103473">
    <property type="entry name" value="MFS general substrate transporter"/>
    <property type="match status" value="1"/>
</dbReference>
<feature type="domain" description="Major facilitator superfamily (MFS) profile" evidence="9">
    <location>
        <begin position="46"/>
        <end position="459"/>
    </location>
</feature>
<evidence type="ECO:0000256" key="6">
    <source>
        <dbReference type="ARBA" id="ARBA00023136"/>
    </source>
</evidence>
<feature type="transmembrane region" description="Helical" evidence="8">
    <location>
        <begin position="219"/>
        <end position="238"/>
    </location>
</feature>
<evidence type="ECO:0000256" key="5">
    <source>
        <dbReference type="ARBA" id="ARBA00022989"/>
    </source>
</evidence>
<keyword evidence="3" id="KW-1003">Cell membrane</keyword>
<feature type="transmembrane region" description="Helical" evidence="8">
    <location>
        <begin position="363"/>
        <end position="384"/>
    </location>
</feature>
<accession>A0ABS1BCU8</accession>
<sequence>MPAEPTRPVGVPTAVPTADATTDAAPQSAAGAPSSGPAGPREARRVTWASLVGTSLEQFDFYLFAYFSAFFVGPLFFEPLGPAGATLASFSTIAVSFVIRPLGAIVFGHMGDRLGRRATLLWTVGIMGVATGLIGLLPSYAQAGWLGAIGLVVLRLAQGLSLGGEWGGSVLLAAEHAKPLRRALYAAIPQLGSPVGSILSAAVYLVLIAAVPESAIAAWAWRVPFLLAFPLLLVSLYLRMRVDETPVFTRLRSDGSRDRIPVLDMLRSRPLALGTAVLAALLGIGSYSLMNTYTMNYGAKQLGYPFLQLLTATTIGSLLQLVTIPLFGLLATRIGSARVVGIGALGTALIALPMYALLPSATFGVLVAMMVIGGILPTMSWAALGGLMNDLFEGRFRYSALSFAYAIAATLSGFVPLLTAALGGVTGQAWWHPALVLIALSLATLVGALGARRAGASAGRSGL</sequence>
<organism evidence="10 11">
    <name type="scientific">Brachybacterium halotolerans</name>
    <dbReference type="NCBI Taxonomy" id="2795215"/>
    <lineage>
        <taxon>Bacteria</taxon>
        <taxon>Bacillati</taxon>
        <taxon>Actinomycetota</taxon>
        <taxon>Actinomycetes</taxon>
        <taxon>Micrococcales</taxon>
        <taxon>Dermabacteraceae</taxon>
        <taxon>Brachybacterium</taxon>
    </lineage>
</organism>
<feature type="transmembrane region" description="Helical" evidence="8">
    <location>
        <begin position="143"/>
        <end position="162"/>
    </location>
</feature>
<gene>
    <name evidence="10" type="ORF">I8D64_13400</name>
</gene>
<comment type="caution">
    <text evidence="10">The sequence shown here is derived from an EMBL/GenBank/DDBJ whole genome shotgun (WGS) entry which is preliminary data.</text>
</comment>
<evidence type="ECO:0000256" key="1">
    <source>
        <dbReference type="ARBA" id="ARBA00004651"/>
    </source>
</evidence>
<keyword evidence="2" id="KW-0813">Transport</keyword>
<evidence type="ECO:0000313" key="10">
    <source>
        <dbReference type="EMBL" id="MBK0332392.1"/>
    </source>
</evidence>
<evidence type="ECO:0000256" key="4">
    <source>
        <dbReference type="ARBA" id="ARBA00022692"/>
    </source>
</evidence>
<feature type="transmembrane region" description="Helical" evidence="8">
    <location>
        <begin position="339"/>
        <end position="357"/>
    </location>
</feature>
<dbReference type="EMBL" id="JAEDAJ010000009">
    <property type="protein sequence ID" value="MBK0332392.1"/>
    <property type="molecule type" value="Genomic_DNA"/>
</dbReference>
<dbReference type="PROSITE" id="PS50850">
    <property type="entry name" value="MFS"/>
    <property type="match status" value="1"/>
</dbReference>
<feature type="compositionally biased region" description="Low complexity" evidence="7">
    <location>
        <begin position="8"/>
        <end position="40"/>
    </location>
</feature>
<dbReference type="Pfam" id="PF07690">
    <property type="entry name" value="MFS_1"/>
    <property type="match status" value="1"/>
</dbReference>
<dbReference type="Proteomes" id="UP000612352">
    <property type="component" value="Unassembled WGS sequence"/>
</dbReference>
<feature type="transmembrane region" description="Helical" evidence="8">
    <location>
        <begin position="183"/>
        <end position="207"/>
    </location>
</feature>
<feature type="transmembrane region" description="Helical" evidence="8">
    <location>
        <begin position="396"/>
        <end position="418"/>
    </location>
</feature>
<feature type="transmembrane region" description="Helical" evidence="8">
    <location>
        <begin position="271"/>
        <end position="289"/>
    </location>
</feature>
<evidence type="ECO:0000256" key="2">
    <source>
        <dbReference type="ARBA" id="ARBA00022448"/>
    </source>
</evidence>
<name>A0ABS1BCU8_9MICO</name>
<protein>
    <submittedName>
        <fullName evidence="10">MFS transporter</fullName>
    </submittedName>
</protein>
<evidence type="ECO:0000313" key="11">
    <source>
        <dbReference type="Proteomes" id="UP000612352"/>
    </source>
</evidence>
<proteinExistence type="predicted"/>
<feature type="transmembrane region" description="Helical" evidence="8">
    <location>
        <begin position="430"/>
        <end position="451"/>
    </location>
</feature>
<comment type="subcellular location">
    <subcellularLocation>
        <location evidence="1">Cell membrane</location>
        <topology evidence="1">Multi-pass membrane protein</topology>
    </subcellularLocation>
</comment>
<evidence type="ECO:0000256" key="3">
    <source>
        <dbReference type="ARBA" id="ARBA00022475"/>
    </source>
</evidence>
<dbReference type="InterPro" id="IPR036259">
    <property type="entry name" value="MFS_trans_sf"/>
</dbReference>
<dbReference type="PANTHER" id="PTHR43045">
    <property type="entry name" value="SHIKIMATE TRANSPORTER"/>
    <property type="match status" value="1"/>
</dbReference>
<evidence type="ECO:0000256" key="8">
    <source>
        <dbReference type="SAM" id="Phobius"/>
    </source>
</evidence>
<evidence type="ECO:0000259" key="9">
    <source>
        <dbReference type="PROSITE" id="PS50850"/>
    </source>
</evidence>
<dbReference type="InterPro" id="IPR011701">
    <property type="entry name" value="MFS"/>
</dbReference>
<feature type="region of interest" description="Disordered" evidence="7">
    <location>
        <begin position="1"/>
        <end position="41"/>
    </location>
</feature>
<keyword evidence="4 8" id="KW-0812">Transmembrane</keyword>